<comment type="function">
    <text evidence="1 9">May be involved in recombinational repair of damaged DNA.</text>
</comment>
<reference evidence="12 13" key="1">
    <citation type="submission" date="2016-10" db="EMBL/GenBank/DDBJ databases">
        <authorList>
            <person name="de Groot N.N."/>
        </authorList>
    </citation>
    <scope>NUCLEOTIDE SEQUENCE [LARGE SCALE GENOMIC DNA]</scope>
    <source>
        <strain evidence="12 13">DSM 23310</strain>
    </source>
</reference>
<evidence type="ECO:0000256" key="4">
    <source>
        <dbReference type="ARBA" id="ARBA00022741"/>
    </source>
</evidence>
<accession>A0A1H3CSW6</accession>
<dbReference type="PIRSF" id="PIRSF003128">
    <property type="entry name" value="RecN"/>
    <property type="match status" value="1"/>
</dbReference>
<dbReference type="GO" id="GO:0006281">
    <property type="term" value="P:DNA repair"/>
    <property type="evidence" value="ECO:0007669"/>
    <property type="project" value="UniProtKB-KW"/>
</dbReference>
<dbReference type="PANTHER" id="PTHR11059:SF0">
    <property type="entry name" value="DNA REPAIR PROTEIN RECN"/>
    <property type="match status" value="1"/>
</dbReference>
<dbReference type="NCBIfam" id="TIGR00634">
    <property type="entry name" value="recN"/>
    <property type="match status" value="1"/>
</dbReference>
<dbReference type="Pfam" id="PF02463">
    <property type="entry name" value="SMC_N"/>
    <property type="match status" value="1"/>
</dbReference>
<comment type="similarity">
    <text evidence="2 9">Belongs to the RecN family.</text>
</comment>
<sequence>MIVELSIRDFAIIDNLKINFTKGFNVLTGETGAGKSIIIESIGMILGQRANRDLIRTGKEKAVLEGIFFLENPQRINSVLESYGIDSDPDNYLIITREIYSNGRSISRVNGRTVTLNMLNNITVNLVDIHGQYEHQSLLNTENHIKLIDTFGGSKLKFLLEQVANKYSEISSERRKLQRLTLDSIDRDREMDLLKYQIEEIENSKLGNIDEEEIYKEYSKMSNIKEIGMALAEIANMMKDNNYGNVSIIDNINKCISNINRIKDYDDELKDYSKTMEYINYELQELYRSIIRYLENLEIDDERLMELEKRIDTINKLKRKYGNTIDEILEYKNEIETRYNTLLNIEEEIVKINNNIRNAEEELSILCAQLTDLRKEISERIEKLITKELEDLNMDNVVFKVDFKRLEDFTEIGWDRIEFLISTNKGEELKPLTKIISGGEMSRIMLAFKRTLADYDHIPTLIFDEIDTGISGRAGQVVGEKIKMISENHQVICISHLPQIAALADTHFLIDKKTIDNKTTTIVKKLNEEERIDELSRLLGGVNLTDTTKLHAKEMLEMSKKLKSNFN</sequence>
<evidence type="ECO:0000256" key="9">
    <source>
        <dbReference type="PIRNR" id="PIRNR003128"/>
    </source>
</evidence>
<evidence type="ECO:0000256" key="5">
    <source>
        <dbReference type="ARBA" id="ARBA00022763"/>
    </source>
</evidence>
<evidence type="ECO:0000256" key="8">
    <source>
        <dbReference type="ARBA" id="ARBA00033408"/>
    </source>
</evidence>
<evidence type="ECO:0000313" key="13">
    <source>
        <dbReference type="Proteomes" id="UP000198828"/>
    </source>
</evidence>
<dbReference type="AlphaFoldDB" id="A0A1H3CSW6"/>
<proteinExistence type="inferred from homology"/>
<dbReference type="SUPFAM" id="SSF52540">
    <property type="entry name" value="P-loop containing nucleoside triphosphate hydrolases"/>
    <property type="match status" value="1"/>
</dbReference>
<organism evidence="12 13">
    <name type="scientific">Tepidimicrobium xylanilyticum</name>
    <dbReference type="NCBI Taxonomy" id="1123352"/>
    <lineage>
        <taxon>Bacteria</taxon>
        <taxon>Bacillati</taxon>
        <taxon>Bacillota</taxon>
        <taxon>Tissierellia</taxon>
        <taxon>Tissierellales</taxon>
        <taxon>Tepidimicrobiaceae</taxon>
        <taxon>Tepidimicrobium</taxon>
    </lineage>
</organism>
<feature type="domain" description="RecF/RecN/SMC N-terminal" evidence="11">
    <location>
        <begin position="2"/>
        <end position="510"/>
    </location>
</feature>
<dbReference type="GO" id="GO:0043590">
    <property type="term" value="C:bacterial nucleoid"/>
    <property type="evidence" value="ECO:0007669"/>
    <property type="project" value="TreeGrafter"/>
</dbReference>
<dbReference type="PANTHER" id="PTHR11059">
    <property type="entry name" value="DNA REPAIR PROTEIN RECN"/>
    <property type="match status" value="1"/>
</dbReference>
<dbReference type="FunFam" id="3.40.50.300:FF:000319">
    <property type="entry name" value="DNA repair protein RecN"/>
    <property type="match status" value="1"/>
</dbReference>
<dbReference type="InterPro" id="IPR003395">
    <property type="entry name" value="RecF/RecN/SMC_N"/>
</dbReference>
<dbReference type="Gene3D" id="3.40.50.300">
    <property type="entry name" value="P-loop containing nucleotide triphosphate hydrolases"/>
    <property type="match status" value="2"/>
</dbReference>
<evidence type="ECO:0000313" key="12">
    <source>
        <dbReference type="EMBL" id="SDX57130.1"/>
    </source>
</evidence>
<dbReference type="RefSeq" id="WP_093754263.1">
    <property type="nucleotide sequence ID" value="NZ_BSYN01000009.1"/>
</dbReference>
<evidence type="ECO:0000256" key="6">
    <source>
        <dbReference type="ARBA" id="ARBA00022840"/>
    </source>
</evidence>
<gene>
    <name evidence="12" type="ORF">SAMN05660923_02539</name>
</gene>
<evidence type="ECO:0000256" key="1">
    <source>
        <dbReference type="ARBA" id="ARBA00003618"/>
    </source>
</evidence>
<dbReference type="FunFam" id="3.40.50.300:FF:000356">
    <property type="entry name" value="DNA repair protein RecN"/>
    <property type="match status" value="1"/>
</dbReference>
<keyword evidence="10" id="KW-0175">Coiled coil</keyword>
<keyword evidence="6" id="KW-0067">ATP-binding</keyword>
<evidence type="ECO:0000256" key="3">
    <source>
        <dbReference type="ARBA" id="ARBA00021315"/>
    </source>
</evidence>
<keyword evidence="13" id="KW-1185">Reference proteome</keyword>
<keyword evidence="4" id="KW-0547">Nucleotide-binding</keyword>
<dbReference type="GO" id="GO:0009432">
    <property type="term" value="P:SOS response"/>
    <property type="evidence" value="ECO:0007669"/>
    <property type="project" value="TreeGrafter"/>
</dbReference>
<protein>
    <recommendedName>
        <fullName evidence="3 9">DNA repair protein RecN</fullName>
    </recommendedName>
    <alternativeName>
        <fullName evidence="8 9">Recombination protein N</fullName>
    </alternativeName>
</protein>
<keyword evidence="7 9" id="KW-0234">DNA repair</keyword>
<name>A0A1H3CSW6_9FIRM</name>
<dbReference type="InterPro" id="IPR004604">
    <property type="entry name" value="DNA_recomb/repair_RecN"/>
</dbReference>
<dbReference type="Proteomes" id="UP000198828">
    <property type="component" value="Unassembled WGS sequence"/>
</dbReference>
<feature type="coiled-coil region" evidence="10">
    <location>
        <begin position="290"/>
        <end position="387"/>
    </location>
</feature>
<evidence type="ECO:0000256" key="10">
    <source>
        <dbReference type="SAM" id="Coils"/>
    </source>
</evidence>
<dbReference type="EMBL" id="FNNG01000013">
    <property type="protein sequence ID" value="SDX57130.1"/>
    <property type="molecule type" value="Genomic_DNA"/>
</dbReference>
<evidence type="ECO:0000259" key="11">
    <source>
        <dbReference type="Pfam" id="PF02463"/>
    </source>
</evidence>
<evidence type="ECO:0000256" key="7">
    <source>
        <dbReference type="ARBA" id="ARBA00023204"/>
    </source>
</evidence>
<dbReference type="GO" id="GO:0005524">
    <property type="term" value="F:ATP binding"/>
    <property type="evidence" value="ECO:0007669"/>
    <property type="project" value="UniProtKB-KW"/>
</dbReference>
<dbReference type="CDD" id="cd03241">
    <property type="entry name" value="ABC_RecN"/>
    <property type="match status" value="2"/>
</dbReference>
<dbReference type="GO" id="GO:0006310">
    <property type="term" value="P:DNA recombination"/>
    <property type="evidence" value="ECO:0007669"/>
    <property type="project" value="InterPro"/>
</dbReference>
<keyword evidence="5 9" id="KW-0227">DNA damage</keyword>
<evidence type="ECO:0000256" key="2">
    <source>
        <dbReference type="ARBA" id="ARBA00009441"/>
    </source>
</evidence>
<dbReference type="InterPro" id="IPR027417">
    <property type="entry name" value="P-loop_NTPase"/>
</dbReference>
<dbReference type="OrthoDB" id="9806954at2"/>